<organism evidence="2 3">
    <name type="scientific">Denitrificimonas halotolerans</name>
    <dbReference type="NCBI Taxonomy" id="3098930"/>
    <lineage>
        <taxon>Bacteria</taxon>
        <taxon>Pseudomonadati</taxon>
        <taxon>Pseudomonadota</taxon>
        <taxon>Gammaproteobacteria</taxon>
        <taxon>Pseudomonadales</taxon>
        <taxon>Pseudomonadaceae</taxon>
        <taxon>Denitrificimonas</taxon>
    </lineage>
</organism>
<dbReference type="Proteomes" id="UP001294570">
    <property type="component" value="Unassembled WGS sequence"/>
</dbReference>
<accession>A0ABU5GPR3</accession>
<comment type="caution">
    <text evidence="2">The sequence shown here is derived from an EMBL/GenBank/DDBJ whole genome shotgun (WGS) entry which is preliminary data.</text>
</comment>
<dbReference type="Pfam" id="PF11306">
    <property type="entry name" value="DUF3108"/>
    <property type="match status" value="1"/>
</dbReference>
<dbReference type="EMBL" id="JAXIVU010000005">
    <property type="protein sequence ID" value="MDY7218976.1"/>
    <property type="molecule type" value="Genomic_DNA"/>
</dbReference>
<keyword evidence="1" id="KW-0732">Signal</keyword>
<keyword evidence="3" id="KW-1185">Reference proteome</keyword>
<name>A0ABU5GPR3_9GAMM</name>
<gene>
    <name evidence="2" type="ORF">TOI97_05245</name>
</gene>
<evidence type="ECO:0000313" key="2">
    <source>
        <dbReference type="EMBL" id="MDY7218976.1"/>
    </source>
</evidence>
<reference evidence="2 3" key="1">
    <citation type="submission" date="2023-12" db="EMBL/GenBank/DDBJ databases">
        <title>Denitrificimonas halotolerans sp. nov.,a novel species isolated from landfill leachate.</title>
        <authorList>
            <person name="Wang S."/>
        </authorList>
    </citation>
    <scope>NUCLEOTIDE SEQUENCE [LARGE SCALE GENOMIC DNA]</scope>
    <source>
        <strain evidence="2 3">JX-1</strain>
    </source>
</reference>
<feature type="signal peptide" evidence="1">
    <location>
        <begin position="1"/>
        <end position="20"/>
    </location>
</feature>
<evidence type="ECO:0000313" key="3">
    <source>
        <dbReference type="Proteomes" id="UP001294570"/>
    </source>
</evidence>
<sequence>MRRAILLTLAAVLLPASLMATELKPFSASYTADWKQLPFSGKAERSLKQQEDGTWKLDFSASMLVAGLNETSWLTLVNNDIQPQKYRYSRKGMGKSKKIKQDFDWQTKRVTGNDRGKPLEATLLAGVQDKSSYQLALQRDVADGKTSMSYQVLDGDELDTYDFRVLGEETVETMVGSVDAIKVERVRDPTQSKRITILWFAKDWDYLLVRLQQVEKDGKEYQIMLENGTVNNKAVQGSN</sequence>
<dbReference type="RefSeq" id="WP_321553074.1">
    <property type="nucleotide sequence ID" value="NZ_JAXIVU010000005.1"/>
</dbReference>
<evidence type="ECO:0000256" key="1">
    <source>
        <dbReference type="SAM" id="SignalP"/>
    </source>
</evidence>
<feature type="chain" id="PRO_5046354557" evidence="1">
    <location>
        <begin position="21"/>
        <end position="239"/>
    </location>
</feature>
<protein>
    <submittedName>
        <fullName evidence="2">DUF3108 domain-containing protein</fullName>
    </submittedName>
</protein>
<proteinExistence type="predicted"/>
<dbReference type="InterPro" id="IPR021457">
    <property type="entry name" value="DUF3108"/>
</dbReference>